<comment type="caution">
    <text evidence="1">The sequence shown here is derived from an EMBL/GenBank/DDBJ whole genome shotgun (WGS) entry which is preliminary data.</text>
</comment>
<evidence type="ECO:0000313" key="2">
    <source>
        <dbReference type="Proteomes" id="UP000620124"/>
    </source>
</evidence>
<accession>A0A8H6XZR3</accession>
<organism evidence="1 2">
    <name type="scientific">Mycena venus</name>
    <dbReference type="NCBI Taxonomy" id="2733690"/>
    <lineage>
        <taxon>Eukaryota</taxon>
        <taxon>Fungi</taxon>
        <taxon>Dikarya</taxon>
        <taxon>Basidiomycota</taxon>
        <taxon>Agaricomycotina</taxon>
        <taxon>Agaricomycetes</taxon>
        <taxon>Agaricomycetidae</taxon>
        <taxon>Agaricales</taxon>
        <taxon>Marasmiineae</taxon>
        <taxon>Mycenaceae</taxon>
        <taxon>Mycena</taxon>
    </lineage>
</organism>
<keyword evidence="2" id="KW-1185">Reference proteome</keyword>
<proteinExistence type="predicted"/>
<sequence>MFDNCSNFQIFGGTFHHQDSPTAPARGRDVFADDPGFPQNFRFIQLGDLDLLEEICKENIVEYREIRRRKTKPLVRRERRVVGKRKICQVRVPGRPGTLTAVLYKGTEFEKWRTEAEKHETFRDPSLVQLYAVTVSRALNALIYTDRKLPLPLGTDFDHSKSAVGLIPLRDVRELHVGSPLAATYVEYGIKRDLYAAFEYWQSTTGTWLLSPGAPNYTSWIRVSTGRLCIDVGESFSDIKHLDVKSLVRDPVSRATSIGYCETGLVSRLVSCLHLDDIHVMLCSRSGYEMTEVTFRSGHVALGTIWPTSDVREVIGCLDLLRLPTPIGPQDIVRQPWSYWDNGLKTPCSPKDVMPNGWRRVTLPPNMQNAHHLTTRMKIQTSKRREMQKCWLSQANSILCAHSNKDVRNCWIPGGVKFRISIWYPEDNCALRGTFMTDTPSSEIYLFIFRPHVEFLAGYPVINVPQPREALYWSFDPRGKTKMTSEMAEKIGVPYVFFESWVTGTSWSQKDYNILAEFHRTKGFDPFSRKVAAELGYPILGPKVASHTSLSEIDEIEVEYAKREMKTYPKQGFRRGAVRCPDCGGGQPAVQNVVLPDVEVPPIHRHRKYRNVFIRADTTMAG</sequence>
<reference evidence="1" key="1">
    <citation type="submission" date="2020-05" db="EMBL/GenBank/DDBJ databases">
        <title>Mycena genomes resolve the evolution of fungal bioluminescence.</title>
        <authorList>
            <person name="Tsai I.J."/>
        </authorList>
    </citation>
    <scope>NUCLEOTIDE SEQUENCE</scope>
    <source>
        <strain evidence="1">CCC161011</strain>
    </source>
</reference>
<name>A0A8H6XZR3_9AGAR</name>
<protein>
    <submittedName>
        <fullName evidence="1">Uncharacterized protein</fullName>
    </submittedName>
</protein>
<gene>
    <name evidence="1" type="ORF">MVEN_01307400</name>
</gene>
<dbReference type="Proteomes" id="UP000620124">
    <property type="component" value="Unassembled WGS sequence"/>
</dbReference>
<dbReference type="OrthoDB" id="2976114at2759"/>
<evidence type="ECO:0000313" key="1">
    <source>
        <dbReference type="EMBL" id="KAF7350057.1"/>
    </source>
</evidence>
<dbReference type="EMBL" id="JACAZI010000010">
    <property type="protein sequence ID" value="KAF7350057.1"/>
    <property type="molecule type" value="Genomic_DNA"/>
</dbReference>
<dbReference type="AlphaFoldDB" id="A0A8H6XZR3"/>